<dbReference type="RefSeq" id="WP_147866622.1">
    <property type="nucleotide sequence ID" value="NZ_CP036264.1"/>
</dbReference>
<dbReference type="PROSITE" id="PS51462">
    <property type="entry name" value="NUDIX"/>
    <property type="match status" value="1"/>
</dbReference>
<dbReference type="CDD" id="cd04681">
    <property type="entry name" value="NUDIX_Hydrolase"/>
    <property type="match status" value="1"/>
</dbReference>
<dbReference type="EC" id="3.6.1.-" evidence="5"/>
<comment type="similarity">
    <text evidence="3">Belongs to the Nudix hydrolase family.</text>
</comment>
<dbReference type="PRINTS" id="PR00502">
    <property type="entry name" value="NUDIXFAMILY"/>
</dbReference>
<dbReference type="InterPro" id="IPR000086">
    <property type="entry name" value="NUDIX_hydrolase_dom"/>
</dbReference>
<dbReference type="Gene3D" id="3.90.79.10">
    <property type="entry name" value="Nucleoside Triphosphate Pyrophosphohydrolase"/>
    <property type="match status" value="1"/>
</dbReference>
<evidence type="ECO:0000313" key="5">
    <source>
        <dbReference type="EMBL" id="QEF96875.1"/>
    </source>
</evidence>
<keyword evidence="6" id="KW-1185">Reference proteome</keyword>
<evidence type="ECO:0000313" key="6">
    <source>
        <dbReference type="Proteomes" id="UP000321353"/>
    </source>
</evidence>
<reference evidence="5 6" key="1">
    <citation type="submission" date="2019-02" db="EMBL/GenBank/DDBJ databases">
        <title>Planctomycetal bacteria perform biofilm scaping via a novel small molecule.</title>
        <authorList>
            <person name="Jeske O."/>
            <person name="Boedeker C."/>
            <person name="Wiegand S."/>
            <person name="Breitling P."/>
            <person name="Kallscheuer N."/>
            <person name="Jogler M."/>
            <person name="Rohde M."/>
            <person name="Petersen J."/>
            <person name="Medema M.H."/>
            <person name="Surup F."/>
            <person name="Jogler C."/>
        </authorList>
    </citation>
    <scope>NUCLEOTIDE SEQUENCE [LARGE SCALE GENOMIC DNA]</scope>
    <source>
        <strain evidence="5 6">Mal15</strain>
    </source>
</reference>
<evidence type="ECO:0000256" key="2">
    <source>
        <dbReference type="ARBA" id="ARBA00022801"/>
    </source>
</evidence>
<accession>A0A5B9MBG8</accession>
<dbReference type="Proteomes" id="UP000321353">
    <property type="component" value="Chromosome"/>
</dbReference>
<evidence type="ECO:0000259" key="4">
    <source>
        <dbReference type="PROSITE" id="PS51462"/>
    </source>
</evidence>
<dbReference type="InterPro" id="IPR020084">
    <property type="entry name" value="NUDIX_hydrolase_CS"/>
</dbReference>
<organism evidence="5 6">
    <name type="scientific">Stieleria maiorica</name>
    <dbReference type="NCBI Taxonomy" id="2795974"/>
    <lineage>
        <taxon>Bacteria</taxon>
        <taxon>Pseudomonadati</taxon>
        <taxon>Planctomycetota</taxon>
        <taxon>Planctomycetia</taxon>
        <taxon>Pirellulales</taxon>
        <taxon>Pirellulaceae</taxon>
        <taxon>Stieleria</taxon>
    </lineage>
</organism>
<comment type="cofactor">
    <cofactor evidence="1">
        <name>Mg(2+)</name>
        <dbReference type="ChEBI" id="CHEBI:18420"/>
    </cofactor>
</comment>
<name>A0A5B9MBG8_9BACT</name>
<gene>
    <name evidence="5" type="primary">nudI</name>
    <name evidence="5" type="ORF">Mal15_09050</name>
</gene>
<dbReference type="PANTHER" id="PTHR43046:SF14">
    <property type="entry name" value="MUTT_NUDIX FAMILY PROTEIN"/>
    <property type="match status" value="1"/>
</dbReference>
<dbReference type="PANTHER" id="PTHR43046">
    <property type="entry name" value="GDP-MANNOSE MANNOSYL HYDROLASE"/>
    <property type="match status" value="1"/>
</dbReference>
<keyword evidence="2 3" id="KW-0378">Hydrolase</keyword>
<dbReference type="GO" id="GO:0016787">
    <property type="term" value="F:hydrolase activity"/>
    <property type="evidence" value="ECO:0007669"/>
    <property type="project" value="UniProtKB-KW"/>
</dbReference>
<dbReference type="PROSITE" id="PS00893">
    <property type="entry name" value="NUDIX_BOX"/>
    <property type="match status" value="1"/>
</dbReference>
<evidence type="ECO:0000256" key="3">
    <source>
        <dbReference type="RuleBase" id="RU003476"/>
    </source>
</evidence>
<dbReference type="KEGG" id="smam:Mal15_09050"/>
<dbReference type="InterPro" id="IPR015797">
    <property type="entry name" value="NUDIX_hydrolase-like_dom_sf"/>
</dbReference>
<proteinExistence type="inferred from homology"/>
<sequence length="172" mass="19309">MSIPIQQAYLHCPRCGGKHDDPGRVPFRCDRCQFAVFFGPVAAVGGLIVDSENKLLLVRRARNPGKGQWGLPGGFVDSGESVEDALAREVYEETRLRLKRTELLITSPNQYDYQGIVTQVIDLFYVCRAVDPTTVILEPAELDDYAWVNPTADHLDNMAFESNRIAIEHWMG</sequence>
<dbReference type="AlphaFoldDB" id="A0A5B9MBG8"/>
<dbReference type="Pfam" id="PF00293">
    <property type="entry name" value="NUDIX"/>
    <property type="match status" value="1"/>
</dbReference>
<dbReference type="SUPFAM" id="SSF55811">
    <property type="entry name" value="Nudix"/>
    <property type="match status" value="1"/>
</dbReference>
<dbReference type="EMBL" id="CP036264">
    <property type="protein sequence ID" value="QEF96875.1"/>
    <property type="molecule type" value="Genomic_DNA"/>
</dbReference>
<evidence type="ECO:0000256" key="1">
    <source>
        <dbReference type="ARBA" id="ARBA00001946"/>
    </source>
</evidence>
<dbReference type="InterPro" id="IPR020476">
    <property type="entry name" value="Nudix_hydrolase"/>
</dbReference>
<protein>
    <submittedName>
        <fullName evidence="5">Nucleoside triphosphatase NudI</fullName>
        <ecNumber evidence="5">3.6.1.-</ecNumber>
    </submittedName>
</protein>
<feature type="domain" description="Nudix hydrolase" evidence="4">
    <location>
        <begin position="39"/>
        <end position="172"/>
    </location>
</feature>